<comment type="caution">
    <text evidence="2">The sequence shown here is derived from an EMBL/GenBank/DDBJ whole genome shotgun (WGS) entry which is preliminary data.</text>
</comment>
<protein>
    <submittedName>
        <fullName evidence="2">Transcriptional regulator, TrmB</fullName>
    </submittedName>
</protein>
<dbReference type="PATRIC" id="fig|647171.4.peg.1204"/>
<organism evidence="2 3">
    <name type="scientific">Methanotorris formicicus Mc-S-70</name>
    <dbReference type="NCBI Taxonomy" id="647171"/>
    <lineage>
        <taxon>Archaea</taxon>
        <taxon>Methanobacteriati</taxon>
        <taxon>Methanobacteriota</taxon>
        <taxon>Methanomada group</taxon>
        <taxon>Methanococci</taxon>
        <taxon>Methanococcales</taxon>
        <taxon>Methanocaldococcaceae</taxon>
        <taxon>Methanotorris</taxon>
    </lineage>
</organism>
<feature type="domain" description="Transcription regulator TrmB N-terminal" evidence="1">
    <location>
        <begin position="43"/>
        <end position="110"/>
    </location>
</feature>
<proteinExistence type="predicted"/>
<keyword evidence="3" id="KW-1185">Reference proteome</keyword>
<name>H1KZK5_9EURY</name>
<dbReference type="InterPro" id="IPR011991">
    <property type="entry name" value="ArsR-like_HTH"/>
</dbReference>
<evidence type="ECO:0000259" key="1">
    <source>
        <dbReference type="Pfam" id="PF01978"/>
    </source>
</evidence>
<dbReference type="AlphaFoldDB" id="H1KZK5"/>
<dbReference type="Gene3D" id="1.10.10.10">
    <property type="entry name" value="Winged helix-like DNA-binding domain superfamily/Winged helix DNA-binding domain"/>
    <property type="match status" value="1"/>
</dbReference>
<dbReference type="Pfam" id="PF01978">
    <property type="entry name" value="TrmB"/>
    <property type="match status" value="1"/>
</dbReference>
<reference evidence="2 3" key="1">
    <citation type="submission" date="2011-09" db="EMBL/GenBank/DDBJ databases">
        <title>The draft genome of Methanotorris formicicus Mc-S-70.</title>
        <authorList>
            <consortium name="US DOE Joint Genome Institute (JGI-PGF)"/>
            <person name="Lucas S."/>
            <person name="Han J."/>
            <person name="Lapidus A."/>
            <person name="Cheng J.-F."/>
            <person name="Goodwin L."/>
            <person name="Pitluck S."/>
            <person name="Peters L."/>
            <person name="Land M.L."/>
            <person name="Hauser L."/>
            <person name="Sieprawska-Lupa M."/>
            <person name="Takai K."/>
            <person name="Miyazaki J."/>
            <person name="Whitman W."/>
            <person name="Woyke T.J."/>
        </authorList>
    </citation>
    <scope>NUCLEOTIDE SEQUENCE [LARGE SCALE GENOMIC DNA]</scope>
    <source>
        <strain evidence="2 3">Mc-S-70</strain>
    </source>
</reference>
<gene>
    <name evidence="2" type="ORF">MetfoDRAFT_1228</name>
</gene>
<dbReference type="STRING" id="647171.MetfoDRAFT_1228"/>
<dbReference type="Proteomes" id="UP000003706">
    <property type="component" value="Unassembled WGS sequence"/>
</dbReference>
<dbReference type="InterPro" id="IPR036390">
    <property type="entry name" value="WH_DNA-bd_sf"/>
</dbReference>
<evidence type="ECO:0000313" key="3">
    <source>
        <dbReference type="Proteomes" id="UP000003706"/>
    </source>
</evidence>
<dbReference type="SUPFAM" id="SSF46785">
    <property type="entry name" value="Winged helix' DNA-binding domain"/>
    <property type="match status" value="1"/>
</dbReference>
<dbReference type="CDD" id="cd00090">
    <property type="entry name" value="HTH_ARSR"/>
    <property type="match status" value="1"/>
</dbReference>
<dbReference type="InterPro" id="IPR002831">
    <property type="entry name" value="Tscrpt_reg_TrmB_N"/>
</dbReference>
<sequence length="156" mass="17829">MSNETLTNKNNNMNNQKTSDQIKKTIENVDTTLINSLASLLSSEVKAKIYIYLRKYGESTVDEIARGTGIYPSTVREIILEMYEEGLVNRKKLEKEGLGKKPYLYSAIPPSEVVKKLSKSLQKKLNDVFILDKKLKKKEIKIPLLPVRIVIDDKEQ</sequence>
<dbReference type="EMBL" id="AGJL01000029">
    <property type="protein sequence ID" value="EHP85898.1"/>
    <property type="molecule type" value="Genomic_DNA"/>
</dbReference>
<dbReference type="InterPro" id="IPR036388">
    <property type="entry name" value="WH-like_DNA-bd_sf"/>
</dbReference>
<accession>H1KZK5</accession>
<evidence type="ECO:0000313" key="2">
    <source>
        <dbReference type="EMBL" id="EHP85898.1"/>
    </source>
</evidence>